<evidence type="ECO:0000313" key="3">
    <source>
        <dbReference type="Proteomes" id="UP000254340"/>
    </source>
</evidence>
<dbReference type="AntiFam" id="ANF00095">
    <property type="entry name" value="Shadow ORF (opposite ABC transporters)"/>
</dbReference>
<organism evidence="2 3">
    <name type="scientific">Klebsiella pneumoniae</name>
    <dbReference type="NCBI Taxonomy" id="573"/>
    <lineage>
        <taxon>Bacteria</taxon>
        <taxon>Pseudomonadati</taxon>
        <taxon>Pseudomonadota</taxon>
        <taxon>Gammaproteobacteria</taxon>
        <taxon>Enterobacterales</taxon>
        <taxon>Enterobacteriaceae</taxon>
        <taxon>Klebsiella/Raoultella group</taxon>
        <taxon>Klebsiella</taxon>
        <taxon>Klebsiella pneumoniae complex</taxon>
    </lineage>
</organism>
<evidence type="ECO:0000313" key="2">
    <source>
        <dbReference type="EMBL" id="STT82632.1"/>
    </source>
</evidence>
<sequence length="89" mass="10186">MFNEATVLHHRYVMRQPRHDAHVMRHQQQSQTAPGDNIRQQVEDARLGDGIEIGRRLVGDDKGRAAEQGESDHHPLQHAPAHFKRVALQ</sequence>
<protein>
    <submittedName>
        <fullName evidence="2">Uncharacterized protein</fullName>
    </submittedName>
</protein>
<reference evidence="2 3" key="1">
    <citation type="submission" date="2018-06" db="EMBL/GenBank/DDBJ databases">
        <authorList>
            <consortium name="Pathogen Informatics"/>
            <person name="Doyle S."/>
        </authorList>
    </citation>
    <scope>NUCLEOTIDE SEQUENCE [LARGE SCALE GENOMIC DNA]</scope>
    <source>
        <strain evidence="2 3">NCTC5047</strain>
    </source>
</reference>
<evidence type="ECO:0000256" key="1">
    <source>
        <dbReference type="SAM" id="MobiDB-lite"/>
    </source>
</evidence>
<dbReference type="AlphaFoldDB" id="A0A377XHI6"/>
<dbReference type="EMBL" id="UGLH01000006">
    <property type="protein sequence ID" value="STT82632.1"/>
    <property type="molecule type" value="Genomic_DNA"/>
</dbReference>
<gene>
    <name evidence="2" type="ORF">NCTC5047_03604</name>
</gene>
<dbReference type="AntiFam" id="ANF00142">
    <property type="entry name" value="Shadow ORF (opposite yadG)"/>
</dbReference>
<feature type="region of interest" description="Disordered" evidence="1">
    <location>
        <begin position="58"/>
        <end position="89"/>
    </location>
</feature>
<accession>A0A377XHI6</accession>
<feature type="compositionally biased region" description="Basic and acidic residues" evidence="1">
    <location>
        <begin position="58"/>
        <end position="75"/>
    </location>
</feature>
<dbReference type="Proteomes" id="UP000254340">
    <property type="component" value="Unassembled WGS sequence"/>
</dbReference>
<name>A0A377XHI6_KLEPN</name>
<proteinExistence type="predicted"/>